<keyword evidence="4 10" id="KW-1133">Transmembrane helix</keyword>
<dbReference type="InterPro" id="IPR013099">
    <property type="entry name" value="K_chnl_dom"/>
</dbReference>
<proteinExistence type="inferred from homology"/>
<protein>
    <submittedName>
        <fullName evidence="12">Potassium channel</fullName>
    </submittedName>
</protein>
<dbReference type="Pfam" id="PF07885">
    <property type="entry name" value="Ion_trans_2"/>
    <property type="match status" value="2"/>
</dbReference>
<keyword evidence="7 8" id="KW-0407">Ion channel</keyword>
<feature type="transmembrane region" description="Helical" evidence="10">
    <location>
        <begin position="424"/>
        <end position="445"/>
    </location>
</feature>
<feature type="transmembrane region" description="Helical" evidence="10">
    <location>
        <begin position="457"/>
        <end position="476"/>
    </location>
</feature>
<keyword evidence="5 8" id="KW-0406">Ion transport</keyword>
<name>A0A8H3I218_9LECA</name>
<keyword evidence="2 8" id="KW-0813">Transport</keyword>
<feature type="compositionally biased region" description="Low complexity" evidence="9">
    <location>
        <begin position="1"/>
        <end position="20"/>
    </location>
</feature>
<feature type="transmembrane region" description="Helical" evidence="10">
    <location>
        <begin position="220"/>
        <end position="239"/>
    </location>
</feature>
<feature type="domain" description="Potassium channel" evidence="11">
    <location>
        <begin position="464"/>
        <end position="537"/>
    </location>
</feature>
<keyword evidence="3 8" id="KW-0812">Transmembrane</keyword>
<evidence type="ECO:0000256" key="3">
    <source>
        <dbReference type="ARBA" id="ARBA00022692"/>
    </source>
</evidence>
<dbReference type="OrthoDB" id="297496at2759"/>
<reference evidence="12" key="1">
    <citation type="submission" date="2021-03" db="EMBL/GenBank/DDBJ databases">
        <authorList>
            <person name="Tagirdzhanova G."/>
        </authorList>
    </citation>
    <scope>NUCLEOTIDE SEQUENCE</scope>
</reference>
<sequence>MATGGSPPGSSGATDTSTSTLQHARTDPLTPEMQGRQKWKFHLRPDDDDQPQDWWFCSTAIPLLAATTGPLANVMSIAALVTSWRNNYNPANPGIDADSTGFPDPRWCLGLNGASLACGFAGNIFLLFNFTKRIRYIVALPVTIILWYFATGILIGITASMDKYVPPHRPEQTYSQGFWHAVIAAILYLVSSMILMVNMLGYFLGHYPQHFELSDDQRNLILQTMMFFLWLAGGAAVFAKVEGWSYVDSLYFCDVTVLTVGFGDFYPTNDTGRGLVFPYSVGGIIILGLMVSSIRGFAQELGSVHVVKSHVEKQRSHTFRWAATTENEYEQLKAHAVAKIHHNKLGPISRPMDLTKQTVAFDVEKANAPAPHQSHQKKSKFGPMTANLGVLRRVGSRQPKIQLMRQEKDRFDAMRKIQYDTHKFKRYSALTMSVIACKSWLHTIVVAEAPLPIRQDAYLHAVGLLWCVGAVGFWGAESKSQGLSYFEALYFCYVSLLTIGYGDLSPKSNLGKPLFIVWSLIAVPTMTILISDMGDTVIASFKRGTFKLADWTVLPKAGLWRELLEKYPWLLLWLQKKSQKAAEKRRLAAGMPVGAEEDEIAPTLEQVSELDNLDDQALAGKLAKAIRYTANHLKDDPPRRYGYEEWAEYTRLIRFSTLPKEEIELAEEEEGIIEWDWIGEDSPMLADSTESEWVLDRLCESLNRYMRKQERRTSAGVKSKDV</sequence>
<evidence type="ECO:0000256" key="2">
    <source>
        <dbReference type="ARBA" id="ARBA00022448"/>
    </source>
</evidence>
<evidence type="ECO:0000256" key="1">
    <source>
        <dbReference type="ARBA" id="ARBA00004141"/>
    </source>
</evidence>
<comment type="caution">
    <text evidence="12">The sequence shown here is derived from an EMBL/GenBank/DDBJ whole genome shotgun (WGS) entry which is preliminary data.</text>
</comment>
<keyword evidence="13" id="KW-1185">Reference proteome</keyword>
<dbReference type="EMBL" id="CAJPDT010000009">
    <property type="protein sequence ID" value="CAF9912037.1"/>
    <property type="molecule type" value="Genomic_DNA"/>
</dbReference>
<dbReference type="SUPFAM" id="SSF81324">
    <property type="entry name" value="Voltage-gated potassium channels"/>
    <property type="match status" value="2"/>
</dbReference>
<evidence type="ECO:0000256" key="8">
    <source>
        <dbReference type="RuleBase" id="RU003857"/>
    </source>
</evidence>
<dbReference type="GO" id="GO:0030322">
    <property type="term" value="P:stabilization of membrane potential"/>
    <property type="evidence" value="ECO:0007669"/>
    <property type="project" value="TreeGrafter"/>
</dbReference>
<evidence type="ECO:0000256" key="10">
    <source>
        <dbReference type="SAM" id="Phobius"/>
    </source>
</evidence>
<dbReference type="PANTHER" id="PTHR11003:SF291">
    <property type="entry name" value="IP11374P"/>
    <property type="match status" value="1"/>
</dbReference>
<evidence type="ECO:0000256" key="7">
    <source>
        <dbReference type="ARBA" id="ARBA00023303"/>
    </source>
</evidence>
<comment type="similarity">
    <text evidence="8">Belongs to the two pore domain potassium channel (TC 1.A.1.8) family.</text>
</comment>
<keyword evidence="6 10" id="KW-0472">Membrane</keyword>
<dbReference type="GO" id="GO:0005886">
    <property type="term" value="C:plasma membrane"/>
    <property type="evidence" value="ECO:0007669"/>
    <property type="project" value="TreeGrafter"/>
</dbReference>
<accession>A0A8H3I218</accession>
<evidence type="ECO:0000256" key="4">
    <source>
        <dbReference type="ARBA" id="ARBA00022989"/>
    </source>
</evidence>
<feature type="region of interest" description="Disordered" evidence="9">
    <location>
        <begin position="1"/>
        <end position="35"/>
    </location>
</feature>
<feature type="transmembrane region" description="Helical" evidence="10">
    <location>
        <begin position="276"/>
        <end position="298"/>
    </location>
</feature>
<organism evidence="12 13">
    <name type="scientific">Imshaugia aleurites</name>
    <dbReference type="NCBI Taxonomy" id="172621"/>
    <lineage>
        <taxon>Eukaryota</taxon>
        <taxon>Fungi</taxon>
        <taxon>Dikarya</taxon>
        <taxon>Ascomycota</taxon>
        <taxon>Pezizomycotina</taxon>
        <taxon>Lecanoromycetes</taxon>
        <taxon>OSLEUM clade</taxon>
        <taxon>Lecanoromycetidae</taxon>
        <taxon>Lecanorales</taxon>
        <taxon>Lecanorineae</taxon>
        <taxon>Parmeliaceae</taxon>
        <taxon>Imshaugia</taxon>
    </lineage>
</organism>
<feature type="transmembrane region" description="Helical" evidence="10">
    <location>
        <begin position="177"/>
        <end position="200"/>
    </location>
</feature>
<dbReference type="GO" id="GO:0022841">
    <property type="term" value="F:potassium ion leak channel activity"/>
    <property type="evidence" value="ECO:0007669"/>
    <property type="project" value="TreeGrafter"/>
</dbReference>
<comment type="subcellular location">
    <subcellularLocation>
        <location evidence="1">Membrane</location>
        <topology evidence="1">Multi-pass membrane protein</topology>
    </subcellularLocation>
</comment>
<dbReference type="GO" id="GO:0015271">
    <property type="term" value="F:outward rectifier potassium channel activity"/>
    <property type="evidence" value="ECO:0007669"/>
    <property type="project" value="TreeGrafter"/>
</dbReference>
<evidence type="ECO:0000259" key="11">
    <source>
        <dbReference type="Pfam" id="PF07885"/>
    </source>
</evidence>
<dbReference type="Gene3D" id="1.10.287.70">
    <property type="match status" value="2"/>
</dbReference>
<evidence type="ECO:0000256" key="9">
    <source>
        <dbReference type="SAM" id="MobiDB-lite"/>
    </source>
</evidence>
<dbReference type="FunFam" id="1.10.287.70:FF:000170">
    <property type="entry name" value="Outward-rectifier potassium channel TOK1"/>
    <property type="match status" value="1"/>
</dbReference>
<dbReference type="PRINTS" id="PR01333">
    <property type="entry name" value="2POREKCHANEL"/>
</dbReference>
<dbReference type="Proteomes" id="UP000664534">
    <property type="component" value="Unassembled WGS sequence"/>
</dbReference>
<gene>
    <name evidence="12" type="primary">TOK1_4</name>
    <name evidence="12" type="ORF">IMSHALPRED_010684</name>
</gene>
<feature type="transmembrane region" description="Helical" evidence="10">
    <location>
        <begin position="483"/>
        <end position="502"/>
    </location>
</feature>
<evidence type="ECO:0000256" key="5">
    <source>
        <dbReference type="ARBA" id="ARBA00023065"/>
    </source>
</evidence>
<feature type="transmembrane region" description="Helical" evidence="10">
    <location>
        <begin position="109"/>
        <end position="130"/>
    </location>
</feature>
<dbReference type="InterPro" id="IPR003280">
    <property type="entry name" value="2pore_dom_K_chnl"/>
</dbReference>
<dbReference type="PANTHER" id="PTHR11003">
    <property type="entry name" value="POTASSIUM CHANNEL, SUBFAMILY K"/>
    <property type="match status" value="1"/>
</dbReference>
<evidence type="ECO:0000256" key="6">
    <source>
        <dbReference type="ARBA" id="ARBA00023136"/>
    </source>
</evidence>
<feature type="transmembrane region" description="Helical" evidence="10">
    <location>
        <begin position="137"/>
        <end position="157"/>
    </location>
</feature>
<feature type="transmembrane region" description="Helical" evidence="10">
    <location>
        <begin position="514"/>
        <end position="533"/>
    </location>
</feature>
<evidence type="ECO:0000313" key="13">
    <source>
        <dbReference type="Proteomes" id="UP000664534"/>
    </source>
</evidence>
<feature type="domain" description="Potassium channel" evidence="11">
    <location>
        <begin position="226"/>
        <end position="297"/>
    </location>
</feature>
<evidence type="ECO:0000313" key="12">
    <source>
        <dbReference type="EMBL" id="CAF9912037.1"/>
    </source>
</evidence>
<dbReference type="AlphaFoldDB" id="A0A8H3I218"/>